<keyword evidence="1" id="KW-0812">Transmembrane</keyword>
<feature type="transmembrane region" description="Helical" evidence="1">
    <location>
        <begin position="66"/>
        <end position="87"/>
    </location>
</feature>
<accession>A0A927GZT7</accession>
<dbReference type="AlphaFoldDB" id="A0A927GZT7"/>
<gene>
    <name evidence="2" type="ORF">IDH45_07375</name>
</gene>
<feature type="transmembrane region" description="Helical" evidence="1">
    <location>
        <begin position="99"/>
        <end position="121"/>
    </location>
</feature>
<keyword evidence="1" id="KW-1133">Transmembrane helix</keyword>
<dbReference type="Proteomes" id="UP000639396">
    <property type="component" value="Unassembled WGS sequence"/>
</dbReference>
<dbReference type="InterPro" id="IPR024515">
    <property type="entry name" value="DUF3397"/>
</dbReference>
<reference evidence="2" key="1">
    <citation type="submission" date="2020-09" db="EMBL/GenBank/DDBJ databases">
        <title>A novel bacterium of genus Paenibacillus, isolated from South China Sea.</title>
        <authorList>
            <person name="Huang H."/>
            <person name="Mo K."/>
            <person name="Hu Y."/>
        </authorList>
    </citation>
    <scope>NUCLEOTIDE SEQUENCE</scope>
    <source>
        <strain evidence="2">IB182363</strain>
    </source>
</reference>
<keyword evidence="3" id="KW-1185">Reference proteome</keyword>
<feature type="transmembrane region" description="Helical" evidence="1">
    <location>
        <begin position="39"/>
        <end position="60"/>
    </location>
</feature>
<organism evidence="2 3">
    <name type="scientific">Paenibacillus oceani</name>
    <dbReference type="NCBI Taxonomy" id="2772510"/>
    <lineage>
        <taxon>Bacteria</taxon>
        <taxon>Bacillati</taxon>
        <taxon>Bacillota</taxon>
        <taxon>Bacilli</taxon>
        <taxon>Bacillales</taxon>
        <taxon>Paenibacillaceae</taxon>
        <taxon>Paenibacillus</taxon>
    </lineage>
</organism>
<evidence type="ECO:0000256" key="1">
    <source>
        <dbReference type="SAM" id="Phobius"/>
    </source>
</evidence>
<dbReference type="Pfam" id="PF11877">
    <property type="entry name" value="DUF3397"/>
    <property type="match status" value="1"/>
</dbReference>
<protein>
    <submittedName>
        <fullName evidence="2">DUF3397 domain-containing protein</fullName>
    </submittedName>
</protein>
<evidence type="ECO:0000313" key="2">
    <source>
        <dbReference type="EMBL" id="MBD2861799.1"/>
    </source>
</evidence>
<comment type="caution">
    <text evidence="2">The sequence shown here is derived from an EMBL/GenBank/DDBJ whole genome shotgun (WGS) entry which is preliminary data.</text>
</comment>
<feature type="transmembrane region" description="Helical" evidence="1">
    <location>
        <begin position="6"/>
        <end position="27"/>
    </location>
</feature>
<keyword evidence="1" id="KW-0472">Membrane</keyword>
<proteinExistence type="predicted"/>
<evidence type="ECO:0000313" key="3">
    <source>
        <dbReference type="Proteomes" id="UP000639396"/>
    </source>
</evidence>
<name>A0A927GZT7_9BACL</name>
<dbReference type="EMBL" id="JACXJA010000007">
    <property type="protein sequence ID" value="MBD2861799.1"/>
    <property type="molecule type" value="Genomic_DNA"/>
</dbReference>
<sequence>MNILIHIYAFTAAVPFLWFFILWIGVYLWRRDTKKATKLAMDVTTLLLIGSVHAMFLQIFHSDFGFFLILLFFLIGYGLVGNFQYRMKGKLDHVKIVRLLWRLGFLCLSVVYLLFLVVGLIKSIVSV</sequence>